<dbReference type="AlphaFoldDB" id="A0A285N7C5"/>
<dbReference type="Proteomes" id="UP000219439">
    <property type="component" value="Unassembled WGS sequence"/>
</dbReference>
<reference evidence="1 2" key="1">
    <citation type="submission" date="2017-09" db="EMBL/GenBank/DDBJ databases">
        <authorList>
            <person name="Ehlers B."/>
            <person name="Leendertz F.H."/>
        </authorList>
    </citation>
    <scope>NUCLEOTIDE SEQUENCE [LARGE SCALE GENOMIC DNA]</scope>
    <source>
        <strain evidence="1 2">DSM 18289</strain>
    </source>
</reference>
<organism evidence="1 2">
    <name type="scientific">Cohaesibacter gelatinilyticus</name>
    <dbReference type="NCBI Taxonomy" id="372072"/>
    <lineage>
        <taxon>Bacteria</taxon>
        <taxon>Pseudomonadati</taxon>
        <taxon>Pseudomonadota</taxon>
        <taxon>Alphaproteobacteria</taxon>
        <taxon>Hyphomicrobiales</taxon>
        <taxon>Cohaesibacteraceae</taxon>
    </lineage>
</organism>
<proteinExistence type="predicted"/>
<evidence type="ECO:0008006" key="3">
    <source>
        <dbReference type="Google" id="ProtNLM"/>
    </source>
</evidence>
<dbReference type="InterPro" id="IPR012550">
    <property type="entry name" value="DUF1706"/>
</dbReference>
<protein>
    <recommendedName>
        <fullName evidence="3">ClbS/DfsB family four-helix bundle protein</fullName>
    </recommendedName>
</protein>
<dbReference type="PANTHER" id="PTHR40658">
    <property type="match status" value="1"/>
</dbReference>
<gene>
    <name evidence="1" type="ORF">SAMN06265368_0103</name>
</gene>
<dbReference type="OrthoDB" id="5347938at2"/>
<accession>A0A285N7C5</accession>
<dbReference type="Pfam" id="PF08020">
    <property type="entry name" value="DUF1706"/>
    <property type="match status" value="1"/>
</dbReference>
<dbReference type="SUPFAM" id="SSF109854">
    <property type="entry name" value="DinB/YfiT-like putative metalloenzymes"/>
    <property type="match status" value="1"/>
</dbReference>
<dbReference type="PANTHER" id="PTHR40658:SF4">
    <property type="entry name" value="HYPOTHETICAL CYTOSOLIC PROTEIN"/>
    <property type="match status" value="1"/>
</dbReference>
<dbReference type="RefSeq" id="WP_097151465.1">
    <property type="nucleotide sequence ID" value="NZ_OBEL01000001.1"/>
</dbReference>
<name>A0A285N7C5_9HYPH</name>
<evidence type="ECO:0000313" key="2">
    <source>
        <dbReference type="Proteomes" id="UP000219439"/>
    </source>
</evidence>
<dbReference type="Gene3D" id="1.20.120.450">
    <property type="entry name" value="dinb family like domain"/>
    <property type="match status" value="1"/>
</dbReference>
<dbReference type="InterPro" id="IPR034660">
    <property type="entry name" value="DinB/YfiT-like"/>
</dbReference>
<dbReference type="EMBL" id="OBEL01000001">
    <property type="protein sequence ID" value="SNZ05375.1"/>
    <property type="molecule type" value="Genomic_DNA"/>
</dbReference>
<keyword evidence="2" id="KW-1185">Reference proteome</keyword>
<sequence>MPAAINRDDLIAATELEFAKLDKLLSSISEEQALYLEPDDQQSIKDTIAHRAHWLSLFFVWYESGLAGEDVQTPAPGYKWNQLKAYNAGVIEASRDQSWEQVLGDFHAGHDKLLDFIKVSDDDLLYTPKLYSWMNNWTLGRWAEASGASHYRSAAKYVRKLIKQQK</sequence>
<evidence type="ECO:0000313" key="1">
    <source>
        <dbReference type="EMBL" id="SNZ05375.1"/>
    </source>
</evidence>